<dbReference type="Pfam" id="PF00550">
    <property type="entry name" value="PP-binding"/>
    <property type="match status" value="1"/>
</dbReference>
<gene>
    <name evidence="2" type="ORF">IRY30_08955</name>
</gene>
<protein>
    <submittedName>
        <fullName evidence="2">Isochorismatase</fullName>
    </submittedName>
</protein>
<accession>A0ABR9ZLD2</accession>
<keyword evidence="3" id="KW-1185">Reference proteome</keyword>
<name>A0ABR9ZLD2_9CORY</name>
<dbReference type="InterPro" id="IPR009081">
    <property type="entry name" value="PP-bd_ACP"/>
</dbReference>
<dbReference type="SUPFAM" id="SSF47336">
    <property type="entry name" value="ACP-like"/>
    <property type="match status" value="1"/>
</dbReference>
<dbReference type="Gene3D" id="1.10.1200.10">
    <property type="entry name" value="ACP-like"/>
    <property type="match status" value="1"/>
</dbReference>
<feature type="domain" description="Carrier" evidence="1">
    <location>
        <begin position="5"/>
        <end position="64"/>
    </location>
</feature>
<proteinExistence type="predicted"/>
<dbReference type="InterPro" id="IPR036736">
    <property type="entry name" value="ACP-like_sf"/>
</dbReference>
<comment type="caution">
    <text evidence="2">The sequence shown here is derived from an EMBL/GenBank/DDBJ whole genome shotgun (WGS) entry which is preliminary data.</text>
</comment>
<dbReference type="EMBL" id="JADKMY010000003">
    <property type="protein sequence ID" value="MBF4554194.1"/>
    <property type="molecule type" value="Genomic_DNA"/>
</dbReference>
<sequence length="66" mass="7529">MKAGVGKIMNIPADQVEENESLVDQGLDSLRLVTLIEEWRTDGADIDFHAFLEADTLNEWYELLHI</sequence>
<dbReference type="Proteomes" id="UP000635902">
    <property type="component" value="Unassembled WGS sequence"/>
</dbReference>
<evidence type="ECO:0000313" key="2">
    <source>
        <dbReference type="EMBL" id="MBF4554194.1"/>
    </source>
</evidence>
<evidence type="ECO:0000259" key="1">
    <source>
        <dbReference type="Pfam" id="PF00550"/>
    </source>
</evidence>
<organism evidence="2 3">
    <name type="scientific">Corynebacterium suicordis DSM 45110</name>
    <dbReference type="NCBI Taxonomy" id="1121369"/>
    <lineage>
        <taxon>Bacteria</taxon>
        <taxon>Bacillati</taxon>
        <taxon>Actinomycetota</taxon>
        <taxon>Actinomycetes</taxon>
        <taxon>Mycobacteriales</taxon>
        <taxon>Corynebacteriaceae</taxon>
        <taxon>Corynebacterium</taxon>
    </lineage>
</organism>
<evidence type="ECO:0000313" key="3">
    <source>
        <dbReference type="Proteomes" id="UP000635902"/>
    </source>
</evidence>
<reference evidence="2 3" key="1">
    <citation type="submission" date="2020-10" db="EMBL/GenBank/DDBJ databases">
        <title>Novel species in genus Corynebacterium.</title>
        <authorList>
            <person name="Zhang G."/>
        </authorList>
    </citation>
    <scope>NUCLEOTIDE SEQUENCE [LARGE SCALE GENOMIC DNA]</scope>
    <source>
        <strain evidence="2 3">DSM 45110</strain>
    </source>
</reference>